<keyword evidence="1" id="KW-0812">Transmembrane</keyword>
<proteinExistence type="predicted"/>
<dbReference type="EMBL" id="FOCT01000009">
    <property type="protein sequence ID" value="SEN97349.1"/>
    <property type="molecule type" value="Genomic_DNA"/>
</dbReference>
<keyword evidence="1" id="KW-0472">Membrane</keyword>
<feature type="transmembrane region" description="Helical" evidence="1">
    <location>
        <begin position="63"/>
        <end position="85"/>
    </location>
</feature>
<dbReference type="AlphaFoldDB" id="A0A1H8KWW7"/>
<gene>
    <name evidence="2" type="ORF">SAMN05216404_10991</name>
</gene>
<evidence type="ECO:0000313" key="3">
    <source>
        <dbReference type="Proteomes" id="UP000183898"/>
    </source>
</evidence>
<evidence type="ECO:0000256" key="1">
    <source>
        <dbReference type="SAM" id="Phobius"/>
    </source>
</evidence>
<name>A0A1H8KWW7_9PROT</name>
<evidence type="ECO:0000313" key="2">
    <source>
        <dbReference type="EMBL" id="SEN97349.1"/>
    </source>
</evidence>
<dbReference type="Proteomes" id="UP000183898">
    <property type="component" value="Unassembled WGS sequence"/>
</dbReference>
<organism evidence="2 3">
    <name type="scientific">Nitrosospira multiformis</name>
    <dbReference type="NCBI Taxonomy" id="1231"/>
    <lineage>
        <taxon>Bacteria</taxon>
        <taxon>Pseudomonadati</taxon>
        <taxon>Pseudomonadota</taxon>
        <taxon>Betaproteobacteria</taxon>
        <taxon>Nitrosomonadales</taxon>
        <taxon>Nitrosomonadaceae</taxon>
        <taxon>Nitrosospira</taxon>
    </lineage>
</organism>
<sequence length="89" mass="9399">MPAGSVTLGGRFKGEMDEAQVSGLVRLAEWIAVQAALGPDGKLVVMGEEETIEGDSDASHMSIILKSLTVDGWVAIGLLTVMLLMKRIS</sequence>
<protein>
    <submittedName>
        <fullName evidence="2">Biopolymer transport protein ExbB</fullName>
    </submittedName>
</protein>
<accession>A0A1H8KWW7</accession>
<keyword evidence="1" id="KW-1133">Transmembrane helix</keyword>
<reference evidence="2 3" key="1">
    <citation type="submission" date="2016-10" db="EMBL/GenBank/DDBJ databases">
        <authorList>
            <person name="de Groot N.N."/>
        </authorList>
    </citation>
    <scope>NUCLEOTIDE SEQUENCE [LARGE SCALE GENOMIC DNA]</scope>
    <source>
        <strain evidence="2 3">Nl18</strain>
    </source>
</reference>